<dbReference type="Pfam" id="PF00589">
    <property type="entry name" value="Phage_integrase"/>
    <property type="match status" value="1"/>
</dbReference>
<evidence type="ECO:0000256" key="3">
    <source>
        <dbReference type="ARBA" id="ARBA00023172"/>
    </source>
</evidence>
<dbReference type="PROSITE" id="PS51898">
    <property type="entry name" value="TYR_RECOMBINASE"/>
    <property type="match status" value="1"/>
</dbReference>
<evidence type="ECO:0000256" key="4">
    <source>
        <dbReference type="PROSITE-ProRule" id="PRU01248"/>
    </source>
</evidence>
<dbReference type="GO" id="GO:0003677">
    <property type="term" value="F:DNA binding"/>
    <property type="evidence" value="ECO:0007669"/>
    <property type="project" value="UniProtKB-UniRule"/>
</dbReference>
<dbReference type="Gene3D" id="1.10.150.130">
    <property type="match status" value="1"/>
</dbReference>
<evidence type="ECO:0000313" key="7">
    <source>
        <dbReference type="EMBL" id="MCC0178455.1"/>
    </source>
</evidence>
<dbReference type="Proteomes" id="UP000729733">
    <property type="component" value="Unassembled WGS sequence"/>
</dbReference>
<feature type="domain" description="Core-binding (CB)" evidence="6">
    <location>
        <begin position="29"/>
        <end position="114"/>
    </location>
</feature>
<dbReference type="GO" id="GO:0015074">
    <property type="term" value="P:DNA integration"/>
    <property type="evidence" value="ECO:0007669"/>
    <property type="project" value="InterPro"/>
</dbReference>
<evidence type="ECO:0000256" key="1">
    <source>
        <dbReference type="ARBA" id="ARBA00008857"/>
    </source>
</evidence>
<evidence type="ECO:0000256" key="2">
    <source>
        <dbReference type="ARBA" id="ARBA00023125"/>
    </source>
</evidence>
<dbReference type="AlphaFoldDB" id="A0A964BS53"/>
<dbReference type="InterPro" id="IPR050090">
    <property type="entry name" value="Tyrosine_recombinase_XerCD"/>
</dbReference>
<gene>
    <name evidence="7" type="ORF">I4641_15875</name>
</gene>
<comment type="caution">
    <text evidence="7">The sequence shown here is derived from an EMBL/GenBank/DDBJ whole genome shotgun (WGS) entry which is preliminary data.</text>
</comment>
<sequence>MPIRRLKSDRFSSSSPRNLATVFTLPTVKAMVDCFERYLNLTIADGNASVDTIKTYRSRTSGFLSWCREREFYPALVTKENIKEYRKHLVDGGKTSPTIRLSLISIKHFYTACLAQKLVKDNPVIGVKAPREKREVASTIKYLTEEELQQVFDSVAPTYKIRGDKTKQVQVLRDRILLGCMALQGCRSVEMYRASLGDISQSYGQHYLKLDGKNSIRTVLLRPDLAEEIVQYRACRNATKEKLDSASPLVLSLSNRRYGQRLSRSGIGHVVDGYLEKCNLKHTDLERSLSPHSLRHTAGTLSLQSGSSLREVQDLLGHNDPKTTAIYTHVLNSQENNPATKIDITF</sequence>
<dbReference type="RefSeq" id="WP_304956532.1">
    <property type="nucleotide sequence ID" value="NZ_JADWDC010000043.1"/>
</dbReference>
<evidence type="ECO:0000259" key="5">
    <source>
        <dbReference type="PROSITE" id="PS51898"/>
    </source>
</evidence>
<dbReference type="PANTHER" id="PTHR30349:SF41">
    <property type="entry name" value="INTEGRASE_RECOMBINASE PROTEIN MJ0367-RELATED"/>
    <property type="match status" value="1"/>
</dbReference>
<name>A0A964BS53_9CYAN</name>
<dbReference type="InterPro" id="IPR013762">
    <property type="entry name" value="Integrase-like_cat_sf"/>
</dbReference>
<dbReference type="GO" id="GO:0006310">
    <property type="term" value="P:DNA recombination"/>
    <property type="evidence" value="ECO:0007669"/>
    <property type="project" value="UniProtKB-KW"/>
</dbReference>
<dbReference type="InterPro" id="IPR010998">
    <property type="entry name" value="Integrase_recombinase_N"/>
</dbReference>
<evidence type="ECO:0000259" key="6">
    <source>
        <dbReference type="PROSITE" id="PS51900"/>
    </source>
</evidence>
<evidence type="ECO:0000313" key="8">
    <source>
        <dbReference type="Proteomes" id="UP000729733"/>
    </source>
</evidence>
<dbReference type="PROSITE" id="PS51900">
    <property type="entry name" value="CB"/>
    <property type="match status" value="1"/>
</dbReference>
<dbReference type="Gene3D" id="1.10.443.10">
    <property type="entry name" value="Intergrase catalytic core"/>
    <property type="match status" value="1"/>
</dbReference>
<feature type="domain" description="Tyr recombinase" evidence="5">
    <location>
        <begin position="138"/>
        <end position="341"/>
    </location>
</feature>
<dbReference type="SUPFAM" id="SSF56349">
    <property type="entry name" value="DNA breaking-rejoining enzymes"/>
    <property type="match status" value="1"/>
</dbReference>
<comment type="similarity">
    <text evidence="1">Belongs to the 'phage' integrase family.</text>
</comment>
<accession>A0A964BS53</accession>
<reference evidence="7" key="1">
    <citation type="journal article" date="2021" name="Antonie Van Leeuwenhoek">
        <title>Draft genome and description of Waterburya agarophytonicola gen. nov. sp. nov. (Pleurocapsales, Cyanobacteria): a seaweed symbiont.</title>
        <authorList>
            <person name="Bonthond G."/>
            <person name="Shalygin S."/>
            <person name="Bayer T."/>
            <person name="Weinberger F."/>
        </authorList>
    </citation>
    <scope>NUCLEOTIDE SEQUENCE</scope>
    <source>
        <strain evidence="7">KI4</strain>
    </source>
</reference>
<keyword evidence="3" id="KW-0233">DNA recombination</keyword>
<dbReference type="EMBL" id="JADWDC010000043">
    <property type="protein sequence ID" value="MCC0178455.1"/>
    <property type="molecule type" value="Genomic_DNA"/>
</dbReference>
<dbReference type="InterPro" id="IPR002104">
    <property type="entry name" value="Integrase_catalytic"/>
</dbReference>
<keyword evidence="8" id="KW-1185">Reference proteome</keyword>
<dbReference type="InterPro" id="IPR044068">
    <property type="entry name" value="CB"/>
</dbReference>
<protein>
    <submittedName>
        <fullName evidence="7">Tyrosine-type recombinase/integrase</fullName>
    </submittedName>
</protein>
<dbReference type="InterPro" id="IPR011010">
    <property type="entry name" value="DNA_brk_join_enz"/>
</dbReference>
<organism evidence="7 8">
    <name type="scientific">Waterburya agarophytonicola KI4</name>
    <dbReference type="NCBI Taxonomy" id="2874699"/>
    <lineage>
        <taxon>Bacteria</taxon>
        <taxon>Bacillati</taxon>
        <taxon>Cyanobacteriota</taxon>
        <taxon>Cyanophyceae</taxon>
        <taxon>Pleurocapsales</taxon>
        <taxon>Hyellaceae</taxon>
        <taxon>Waterburya</taxon>
        <taxon>Waterburya agarophytonicola</taxon>
    </lineage>
</organism>
<dbReference type="PANTHER" id="PTHR30349">
    <property type="entry name" value="PHAGE INTEGRASE-RELATED"/>
    <property type="match status" value="1"/>
</dbReference>
<keyword evidence="2 4" id="KW-0238">DNA-binding</keyword>
<proteinExistence type="inferred from homology"/>